<dbReference type="OrthoDB" id="183980at2"/>
<keyword evidence="1" id="KW-0472">Membrane</keyword>
<keyword evidence="1" id="KW-0812">Transmembrane</keyword>
<proteinExistence type="predicted"/>
<keyword evidence="1" id="KW-1133">Transmembrane helix</keyword>
<evidence type="ECO:0000256" key="1">
    <source>
        <dbReference type="SAM" id="Phobius"/>
    </source>
</evidence>
<feature type="transmembrane region" description="Helical" evidence="1">
    <location>
        <begin position="71"/>
        <end position="89"/>
    </location>
</feature>
<dbReference type="RefSeq" id="WP_103920369.1">
    <property type="nucleotide sequence ID" value="NZ_FMSV02000501.1"/>
</dbReference>
<name>A0A1H6F915_9GAMM</name>
<organism evidence="3 4">
    <name type="scientific">Candidatus Venteria ishoeyi</name>
    <dbReference type="NCBI Taxonomy" id="1899563"/>
    <lineage>
        <taxon>Bacteria</taxon>
        <taxon>Pseudomonadati</taxon>
        <taxon>Pseudomonadota</taxon>
        <taxon>Gammaproteobacteria</taxon>
        <taxon>Thiotrichales</taxon>
        <taxon>Thiotrichaceae</taxon>
        <taxon>Venteria</taxon>
    </lineage>
</organism>
<keyword evidence="4" id="KW-1185">Reference proteome</keyword>
<dbReference type="InterPro" id="IPR025403">
    <property type="entry name" value="TgpA-like_C"/>
</dbReference>
<accession>A0A1H6F915</accession>
<dbReference type="EMBL" id="FMSV02000501">
    <property type="protein sequence ID" value="SEH06612.1"/>
    <property type="molecule type" value="Genomic_DNA"/>
</dbReference>
<gene>
    <name evidence="3" type="ORF">MBHS_02476</name>
</gene>
<dbReference type="AlphaFoldDB" id="A0A1H6F915"/>
<evidence type="ECO:0000259" key="2">
    <source>
        <dbReference type="Pfam" id="PF13559"/>
    </source>
</evidence>
<reference evidence="3 4" key="1">
    <citation type="submission" date="2016-10" db="EMBL/GenBank/DDBJ databases">
        <authorList>
            <person name="de Groot N.N."/>
        </authorList>
    </citation>
    <scope>NUCLEOTIDE SEQUENCE [LARGE SCALE GENOMIC DNA]</scope>
    <source>
        <strain evidence="3">MBHS1</strain>
    </source>
</reference>
<dbReference type="Proteomes" id="UP000236724">
    <property type="component" value="Unassembled WGS sequence"/>
</dbReference>
<evidence type="ECO:0000313" key="4">
    <source>
        <dbReference type="Proteomes" id="UP000236724"/>
    </source>
</evidence>
<dbReference type="Pfam" id="PF13559">
    <property type="entry name" value="DUF4129"/>
    <property type="match status" value="1"/>
</dbReference>
<evidence type="ECO:0000313" key="3">
    <source>
        <dbReference type="EMBL" id="SEH06612.1"/>
    </source>
</evidence>
<protein>
    <recommendedName>
        <fullName evidence="2">Protein-glutamine gamma-glutamyltransferase-like C-terminal domain-containing protein</fullName>
    </recommendedName>
</protein>
<sequence length="226" mass="26217">MNGFDAQATTTVTDHDIQTEINRILQDADFDTWHQDSWTQWSAQDTPSEETLDMLSGFNSWVLTFSQLMEMALWLVFLVALVVLGWFLYRSFIQNQAIKFINSDKRHVSDAELSDLIAVPKQADLHDPPTQAWRLWQQGQHREALGLLYRVSLSGLRAQGLEIKDNMTEGECLRLLAELPSVSTRDYISHLFRAWLFLAYGHQLPDSDKMQDFCQHWSRHFKLAET</sequence>
<feature type="domain" description="Protein-glutamine gamma-glutamyltransferase-like C-terminal" evidence="2">
    <location>
        <begin position="148"/>
        <end position="217"/>
    </location>
</feature>